<dbReference type="EC" id="3.5.1.4" evidence="3"/>
<dbReference type="Pfam" id="PF01425">
    <property type="entry name" value="Amidase"/>
    <property type="match status" value="1"/>
</dbReference>
<name>A0A840AGQ5_9PROT</name>
<proteinExistence type="inferred from homology"/>
<dbReference type="RefSeq" id="WP_184385665.1">
    <property type="nucleotide sequence ID" value="NZ_JACIDJ010000006.1"/>
</dbReference>
<dbReference type="InterPro" id="IPR000120">
    <property type="entry name" value="Amidase"/>
</dbReference>
<dbReference type="PROSITE" id="PS00571">
    <property type="entry name" value="AMIDASES"/>
    <property type="match status" value="1"/>
</dbReference>
<dbReference type="EMBL" id="JACIDJ010000006">
    <property type="protein sequence ID" value="MBB3899670.1"/>
    <property type="molecule type" value="Genomic_DNA"/>
</dbReference>
<accession>A0A840AGQ5</accession>
<dbReference type="Gene3D" id="3.90.1300.10">
    <property type="entry name" value="Amidase signature (AS) domain"/>
    <property type="match status" value="1"/>
</dbReference>
<dbReference type="InterPro" id="IPR023631">
    <property type="entry name" value="Amidase_dom"/>
</dbReference>
<comment type="similarity">
    <text evidence="1">Belongs to the amidase family.</text>
</comment>
<evidence type="ECO:0000256" key="1">
    <source>
        <dbReference type="ARBA" id="ARBA00009199"/>
    </source>
</evidence>
<dbReference type="AlphaFoldDB" id="A0A840AGQ5"/>
<sequence>MTEIWGWTASETVAAIAARKVSAREVAQSALARLDAVNPRLNAVVQTMPEQALEAADAVDAALARGEAPGLLAGVPVTIKVNVDQAGFATTNGLRAQANHRAPEDNPVVANMKKAGAVIIGRTNTPAFSVRWFCSNLIHGATYNPLGQHITPGGSSGGAGAATAAGIGAIGHGTDIGGSVRYPAYVCGIHGLRPTLGRIPVWNPSLPERDIGPQLMSVSGPLARSLADVRLGLHAMSLPDHRDPWYVPAPHDGPELPRHAALCVAPEGMKVDPAVEKALREAAARLKEAGWTVEEVDALPPLREPARLQGMLWMELLHRGVMAAVEQENEPASLAVYQHLAKLTPPPADLAELQDALTARAGFVRQWMQFFTRYPVVLLPVCGELPFDNEEDTKGFDRFRDMLDAQLTQVGLPFIGVPALTVTTGMAGEWPVGVQLAGPRYREDVLLAAGEAITGGAAIPAIDPNWS</sequence>
<evidence type="ECO:0000313" key="4">
    <source>
        <dbReference type="Proteomes" id="UP000553193"/>
    </source>
</evidence>
<comment type="caution">
    <text evidence="3">The sequence shown here is derived from an EMBL/GenBank/DDBJ whole genome shotgun (WGS) entry which is preliminary data.</text>
</comment>
<reference evidence="3 4" key="1">
    <citation type="submission" date="2020-08" db="EMBL/GenBank/DDBJ databases">
        <title>Genomic Encyclopedia of Type Strains, Phase IV (KMG-IV): sequencing the most valuable type-strain genomes for metagenomic binning, comparative biology and taxonomic classification.</title>
        <authorList>
            <person name="Goeker M."/>
        </authorList>
    </citation>
    <scope>NUCLEOTIDE SEQUENCE [LARGE SCALE GENOMIC DNA]</scope>
    <source>
        <strain evidence="3 4">DSM 19979</strain>
    </source>
</reference>
<dbReference type="SUPFAM" id="SSF75304">
    <property type="entry name" value="Amidase signature (AS) enzymes"/>
    <property type="match status" value="1"/>
</dbReference>
<dbReference type="NCBIfam" id="NF005687">
    <property type="entry name" value="PRK07487.1"/>
    <property type="match status" value="1"/>
</dbReference>
<keyword evidence="3" id="KW-0378">Hydrolase</keyword>
<dbReference type="Proteomes" id="UP000553193">
    <property type="component" value="Unassembled WGS sequence"/>
</dbReference>
<dbReference type="GO" id="GO:0004040">
    <property type="term" value="F:amidase activity"/>
    <property type="evidence" value="ECO:0007669"/>
    <property type="project" value="UniProtKB-EC"/>
</dbReference>
<dbReference type="InterPro" id="IPR020556">
    <property type="entry name" value="Amidase_CS"/>
</dbReference>
<evidence type="ECO:0000259" key="2">
    <source>
        <dbReference type="Pfam" id="PF01425"/>
    </source>
</evidence>
<keyword evidence="4" id="KW-1185">Reference proteome</keyword>
<dbReference type="InterPro" id="IPR036928">
    <property type="entry name" value="AS_sf"/>
</dbReference>
<evidence type="ECO:0000313" key="3">
    <source>
        <dbReference type="EMBL" id="MBB3899670.1"/>
    </source>
</evidence>
<organism evidence="3 4">
    <name type="scientific">Roseococcus suduntuyensis</name>
    <dbReference type="NCBI Taxonomy" id="455361"/>
    <lineage>
        <taxon>Bacteria</taxon>
        <taxon>Pseudomonadati</taxon>
        <taxon>Pseudomonadota</taxon>
        <taxon>Alphaproteobacteria</taxon>
        <taxon>Acetobacterales</taxon>
        <taxon>Roseomonadaceae</taxon>
        <taxon>Roseococcus</taxon>
    </lineage>
</organism>
<feature type="domain" description="Amidase" evidence="2">
    <location>
        <begin position="25"/>
        <end position="447"/>
    </location>
</feature>
<gene>
    <name evidence="3" type="ORF">GGQ83_003130</name>
</gene>
<dbReference type="PANTHER" id="PTHR11895">
    <property type="entry name" value="TRANSAMIDASE"/>
    <property type="match status" value="1"/>
</dbReference>
<dbReference type="PANTHER" id="PTHR11895:SF7">
    <property type="entry name" value="GLUTAMYL-TRNA(GLN) AMIDOTRANSFERASE SUBUNIT A, MITOCHONDRIAL"/>
    <property type="match status" value="1"/>
</dbReference>
<protein>
    <submittedName>
        <fullName evidence="3">Amidase</fullName>
        <ecNumber evidence="3">3.5.1.4</ecNumber>
    </submittedName>
</protein>